<accession>A0A128FH62</accession>
<reference evidence="7" key="1">
    <citation type="submission" date="2016-02" db="EMBL/GenBank/DDBJ databases">
        <authorList>
            <person name="Rodrigo-Torres Lidia"/>
            <person name="Arahal R.David."/>
        </authorList>
    </citation>
    <scope>NUCLEOTIDE SEQUENCE [LARGE SCALE GENOMIC DNA]</scope>
    <source>
        <strain evidence="7">CECT 8713</strain>
    </source>
</reference>
<evidence type="ECO:0000313" key="7">
    <source>
        <dbReference type="Proteomes" id="UP000073601"/>
    </source>
</evidence>
<dbReference type="GO" id="GO:0005829">
    <property type="term" value="C:cytosol"/>
    <property type="evidence" value="ECO:0007669"/>
    <property type="project" value="TreeGrafter"/>
</dbReference>
<dbReference type="InterPro" id="IPR036388">
    <property type="entry name" value="WH-like_DNA-bd_sf"/>
</dbReference>
<evidence type="ECO:0000256" key="3">
    <source>
        <dbReference type="ARBA" id="ARBA00023125"/>
    </source>
</evidence>
<protein>
    <submittedName>
        <fullName evidence="6">Hydrogen peroxide-inducible genes activator</fullName>
    </submittedName>
</protein>
<dbReference type="PANTHER" id="PTHR30419">
    <property type="entry name" value="HTH-TYPE TRANSCRIPTIONAL REGULATOR YBHD"/>
    <property type="match status" value="1"/>
</dbReference>
<dbReference type="SUPFAM" id="SSF53850">
    <property type="entry name" value="Periplasmic binding protein-like II"/>
    <property type="match status" value="1"/>
</dbReference>
<dbReference type="InterPro" id="IPR050950">
    <property type="entry name" value="HTH-type_LysR_regulators"/>
</dbReference>
<proteinExistence type="inferred from homology"/>
<evidence type="ECO:0000256" key="4">
    <source>
        <dbReference type="ARBA" id="ARBA00023163"/>
    </source>
</evidence>
<keyword evidence="7" id="KW-1185">Reference proteome</keyword>
<dbReference type="SUPFAM" id="SSF46785">
    <property type="entry name" value="Winged helix' DNA-binding domain"/>
    <property type="match status" value="1"/>
</dbReference>
<dbReference type="GO" id="GO:0003700">
    <property type="term" value="F:DNA-binding transcription factor activity"/>
    <property type="evidence" value="ECO:0007669"/>
    <property type="project" value="InterPro"/>
</dbReference>
<keyword evidence="2" id="KW-0805">Transcription regulation</keyword>
<dbReference type="Pfam" id="PF03466">
    <property type="entry name" value="LysR_substrate"/>
    <property type="match status" value="1"/>
</dbReference>
<keyword evidence="4" id="KW-0804">Transcription</keyword>
<gene>
    <name evidence="6" type="primary">oxyR_3</name>
    <name evidence="6" type="ORF">GMA8713_03868</name>
</gene>
<dbReference type="PROSITE" id="PS50931">
    <property type="entry name" value="HTH_LYSR"/>
    <property type="match status" value="1"/>
</dbReference>
<comment type="similarity">
    <text evidence="1">Belongs to the LysR transcriptional regulatory family.</text>
</comment>
<dbReference type="GO" id="GO:0003677">
    <property type="term" value="F:DNA binding"/>
    <property type="evidence" value="ECO:0007669"/>
    <property type="project" value="UniProtKB-KW"/>
</dbReference>
<dbReference type="Pfam" id="PF00126">
    <property type="entry name" value="HTH_1"/>
    <property type="match status" value="1"/>
</dbReference>
<sequence length="283" mass="31325">MSHAAQLLSISQSAITDAIKDLEADLGVLLFERHPRGLNITRNGHHFLRHAKTILGQVSDARLSLSPESSMSKGELNIGVTALVSGYVLADILSRYKRAYPYVKIAVIEDNSEYLEHLLIGGELDAAVILLDEGQDLMALDAETLDVSPYRLWLPIGHRLTTSDSISLDDISDEPLVMLNIEEIEATTHKLLSALNTRPDIVFRTRSVEAVRNMVATGAGITLLPDMVYRPWSLDGDRIESRDISGSLPVIRIGVVWRKGSKLQPHVQGFINVAQSHHKQRSR</sequence>
<dbReference type="AlphaFoldDB" id="A0A128FH62"/>
<dbReference type="InterPro" id="IPR005119">
    <property type="entry name" value="LysR_subst-bd"/>
</dbReference>
<dbReference type="InterPro" id="IPR000847">
    <property type="entry name" value="LysR_HTH_N"/>
</dbReference>
<organism evidence="6 7">
    <name type="scientific">Grimontia marina</name>
    <dbReference type="NCBI Taxonomy" id="646534"/>
    <lineage>
        <taxon>Bacteria</taxon>
        <taxon>Pseudomonadati</taxon>
        <taxon>Pseudomonadota</taxon>
        <taxon>Gammaproteobacteria</taxon>
        <taxon>Vibrionales</taxon>
        <taxon>Vibrionaceae</taxon>
        <taxon>Grimontia</taxon>
    </lineage>
</organism>
<dbReference type="Gene3D" id="1.10.10.10">
    <property type="entry name" value="Winged helix-like DNA-binding domain superfamily/Winged helix DNA-binding domain"/>
    <property type="match status" value="1"/>
</dbReference>
<dbReference type="EMBL" id="FIZY01000045">
    <property type="protein sequence ID" value="CZF85835.1"/>
    <property type="molecule type" value="Genomic_DNA"/>
</dbReference>
<dbReference type="Gene3D" id="3.40.190.10">
    <property type="entry name" value="Periplasmic binding protein-like II"/>
    <property type="match status" value="2"/>
</dbReference>
<evidence type="ECO:0000256" key="2">
    <source>
        <dbReference type="ARBA" id="ARBA00023015"/>
    </source>
</evidence>
<dbReference type="InterPro" id="IPR036390">
    <property type="entry name" value="WH_DNA-bd_sf"/>
</dbReference>
<evidence type="ECO:0000313" key="6">
    <source>
        <dbReference type="EMBL" id="CZF85835.1"/>
    </source>
</evidence>
<name>A0A128FH62_9GAMM</name>
<dbReference type="Proteomes" id="UP000073601">
    <property type="component" value="Unassembled WGS sequence"/>
</dbReference>
<dbReference type="PRINTS" id="PR00039">
    <property type="entry name" value="HTHLYSR"/>
</dbReference>
<evidence type="ECO:0000256" key="1">
    <source>
        <dbReference type="ARBA" id="ARBA00009437"/>
    </source>
</evidence>
<evidence type="ECO:0000259" key="5">
    <source>
        <dbReference type="PROSITE" id="PS50931"/>
    </source>
</evidence>
<keyword evidence="3" id="KW-0238">DNA-binding</keyword>
<dbReference type="PANTHER" id="PTHR30419:SF8">
    <property type="entry name" value="NITROGEN ASSIMILATION TRANSCRIPTIONAL ACTIVATOR-RELATED"/>
    <property type="match status" value="1"/>
</dbReference>
<feature type="domain" description="HTH lysR-type" evidence="5">
    <location>
        <begin position="1"/>
        <end position="41"/>
    </location>
</feature>